<evidence type="ECO:0000313" key="8">
    <source>
        <dbReference type="Proteomes" id="UP000694383"/>
    </source>
</evidence>
<evidence type="ECO:0000313" key="7">
    <source>
        <dbReference type="Ensembl" id="ENSOSIP00000021162.1"/>
    </source>
</evidence>
<evidence type="ECO:0000256" key="4">
    <source>
        <dbReference type="ARBA" id="ARBA00032453"/>
    </source>
</evidence>
<feature type="region of interest" description="Disordered" evidence="5">
    <location>
        <begin position="346"/>
        <end position="370"/>
    </location>
</feature>
<dbReference type="InterPro" id="IPR038765">
    <property type="entry name" value="Papain-like_cys_pep_sf"/>
</dbReference>
<keyword evidence="8" id="KW-1185">Reference proteome</keyword>
<dbReference type="InterPro" id="IPR001394">
    <property type="entry name" value="Peptidase_C19_UCH"/>
</dbReference>
<sequence>AARYEENSNVRPPDFQIHNAAEEPRVLCIIQDTTSAKTVNERLTLNLPASTTLSKLYEDVAHKAGYIKGTFDLAWGNVLDMAPLEHNSEMSLSESGFDSGGKRNFLQLTDRDGEQPQISGAADSSGLDDSSQERFIGPLPRDGSACGSGDYSSPSYSYSSILSKSDTGQVLLCWLDVTRSFGWDSSEAWQQHDVQELCRVMFDALEQKWKQTEQADLINQLYQGKLKDYVRCLECGYESWRIDTYLDIPLVIRPFGASQAYGSVEEALQAFIQPETLDGPNQYFCERCKKKCDARKGLRFLHFPYLLTLQLKRFDFDYTTMHRIKLNDRMTFPEELDMSPFIDVEDEKSPQTESCTDSGAENEGSCHSDQMSNDFSTDDCVDEGICLDSTSNKEFITLKIKSFFKMLETIQSLLTFELFSVMVHSGSAAGGHYYACIKSFSDGQWYSFNDQHVSKITQDDIRKTYGGSSGSRGYYSSAFASSTNAYMLIYRLKDPSRNSKFLAVEDFPNHIKSLVQKEKESEEQEKRQREIERNTCKIKLFCVHPVKMMIESKLEVHKDKTLREATEMAYKLMELEGVVPLDCCRLVKYDEFHEYLERSYEGEEDTTMGSLLGGVKSSYMFDLLLETRRPEQVFQPYKPGEVMVKVHVVDLKSETIAPPISVRAYLNQSITEFKQLIDQATGLPAETMRVVLERCYNDLRLLYVPNKTLKAEGFFRSNKVFVESSELTDHQVPFTDSLLWKLLDRHGNTIRLLVLLPEQSPGTLAIRPLCQKGGEDSDGAFEGSQGNRKSVEAILEESTEKLKNLSLQQQQQQGSSTSDSQKSSDASDFEHIESPTQDADSNSSLCVAADNRELENRIRATPGGSGGTSSDNENQFACEERSDSEVNNDRSTSSVDSDILSSSHSSDTLCNADSGPIQLANGLDSHSITSSRRSKAHEGKKETWDTAEEDSGTDSEYDDNGKSKTEFKYLYFRAEPYSQDDASWETQKCLVVYVDKRITLAAFKQNLEPYVGVPSTQFKVFRVYANNQEFESVRLNETLSSFSDDNKITIRLGRALKKGEYRVKVYQLLVNEPEPCKFLLDTVFAKGMTVRQSKEELLPQLKEQCRLDLSIDRVRLRKKTWKNPGTVFLDCHVYEEDISISSNWEVFLEVLNEPEKMKSMSQLAVLTRRWSPSTMKLGPFQEVILESSSVEELKEKLSEISGITLENLEFAKGRGTFPCDISVLEIHQDLDWNPKVSTLNVWPLYICDDGAVVFYRNSTEETLELSEDERNELMKKESSRLLKTGYRVSYSPRKEKALKIYLDGGPVKDPGQD</sequence>
<feature type="region of interest" description="Disordered" evidence="5">
    <location>
        <begin position="858"/>
        <end position="960"/>
    </location>
</feature>
<accession>A0A8C7XZY4</accession>
<evidence type="ECO:0000256" key="3">
    <source>
        <dbReference type="ARBA" id="ARBA00030277"/>
    </source>
</evidence>
<dbReference type="Pfam" id="PF00443">
    <property type="entry name" value="UCH"/>
    <property type="match status" value="1"/>
</dbReference>
<dbReference type="GeneTree" id="ENSGT00940000157223"/>
<feature type="compositionally biased region" description="Low complexity" evidence="5">
    <location>
        <begin position="891"/>
        <end position="907"/>
    </location>
</feature>
<protein>
    <recommendedName>
        <fullName evidence="1">Ubiquitin carboxyl-terminal hydrolase 47</fullName>
    </recommendedName>
    <alternativeName>
        <fullName evidence="3">Deubiquitinating enzyme 47</fullName>
    </alternativeName>
    <alternativeName>
        <fullName evidence="2">Ubiquitin thioesterase 47</fullName>
    </alternativeName>
    <alternativeName>
        <fullName evidence="4">Ubiquitin-specific-processing protease 47</fullName>
    </alternativeName>
</protein>
<dbReference type="Proteomes" id="UP000694383">
    <property type="component" value="Unplaced"/>
</dbReference>
<feature type="compositionally biased region" description="Polar residues" evidence="5">
    <location>
        <begin position="834"/>
        <end position="844"/>
    </location>
</feature>
<dbReference type="InterPro" id="IPR018200">
    <property type="entry name" value="USP_CS"/>
</dbReference>
<dbReference type="InterPro" id="IPR028889">
    <property type="entry name" value="USP"/>
</dbReference>
<dbReference type="PANTHER" id="PTHR24006">
    <property type="entry name" value="UBIQUITIN CARBOXYL-TERMINAL HYDROLASE"/>
    <property type="match status" value="1"/>
</dbReference>
<dbReference type="InterPro" id="IPR045578">
    <property type="entry name" value="USP47_C"/>
</dbReference>
<feature type="compositionally biased region" description="Low complexity" evidence="5">
    <location>
        <begin position="806"/>
        <end position="826"/>
    </location>
</feature>
<feature type="compositionally biased region" description="Low complexity" evidence="5">
    <location>
        <begin position="119"/>
        <end position="129"/>
    </location>
</feature>
<feature type="region of interest" description="Disordered" evidence="5">
    <location>
        <begin position="111"/>
        <end position="148"/>
    </location>
</feature>
<dbReference type="GO" id="GO:0016579">
    <property type="term" value="P:protein deubiquitination"/>
    <property type="evidence" value="ECO:0007669"/>
    <property type="project" value="InterPro"/>
</dbReference>
<evidence type="ECO:0000259" key="6">
    <source>
        <dbReference type="PROSITE" id="PS50235"/>
    </source>
</evidence>
<reference evidence="7" key="2">
    <citation type="submission" date="2025-09" db="UniProtKB">
        <authorList>
            <consortium name="Ensembl"/>
        </authorList>
    </citation>
    <scope>IDENTIFICATION</scope>
</reference>
<dbReference type="InterPro" id="IPR050164">
    <property type="entry name" value="Peptidase_C19"/>
</dbReference>
<name>A0A8C7XZY4_9TELE</name>
<dbReference type="GO" id="GO:0004843">
    <property type="term" value="F:cysteine-type deubiquitinase activity"/>
    <property type="evidence" value="ECO:0007669"/>
    <property type="project" value="InterPro"/>
</dbReference>
<feature type="region of interest" description="Disordered" evidence="5">
    <location>
        <begin position="804"/>
        <end position="844"/>
    </location>
</feature>
<dbReference type="PROSITE" id="PS00973">
    <property type="entry name" value="USP_2"/>
    <property type="match status" value="1"/>
</dbReference>
<proteinExistence type="predicted"/>
<evidence type="ECO:0000256" key="1">
    <source>
        <dbReference type="ARBA" id="ARBA00026136"/>
    </source>
</evidence>
<dbReference type="Pfam" id="PF25985">
    <property type="entry name" value="Ubiquitin_USP47_N"/>
    <property type="match status" value="1"/>
</dbReference>
<dbReference type="PROSITE" id="PS50235">
    <property type="entry name" value="USP_3"/>
    <property type="match status" value="1"/>
</dbReference>
<dbReference type="GO" id="GO:0005829">
    <property type="term" value="C:cytosol"/>
    <property type="evidence" value="ECO:0007669"/>
    <property type="project" value="TreeGrafter"/>
</dbReference>
<dbReference type="Pfam" id="PF19718">
    <property type="entry name" value="USP47_C"/>
    <property type="match status" value="1"/>
</dbReference>
<feature type="compositionally biased region" description="Polar residues" evidence="5">
    <location>
        <begin position="351"/>
        <end position="370"/>
    </location>
</feature>
<feature type="compositionally biased region" description="Acidic residues" evidence="5">
    <location>
        <begin position="945"/>
        <end position="958"/>
    </location>
</feature>
<evidence type="ECO:0000256" key="2">
    <source>
        <dbReference type="ARBA" id="ARBA00029910"/>
    </source>
</evidence>
<feature type="domain" description="USP" evidence="6">
    <location>
        <begin position="116"/>
        <end position="493"/>
    </location>
</feature>
<feature type="compositionally biased region" description="Basic and acidic residues" evidence="5">
    <location>
        <begin position="878"/>
        <end position="888"/>
    </location>
</feature>
<dbReference type="GO" id="GO:0005634">
    <property type="term" value="C:nucleus"/>
    <property type="evidence" value="ECO:0007669"/>
    <property type="project" value="TreeGrafter"/>
</dbReference>
<feature type="region of interest" description="Disordered" evidence="5">
    <location>
        <begin position="766"/>
        <end position="790"/>
    </location>
</feature>
<dbReference type="PANTHER" id="PTHR24006:SF902">
    <property type="entry name" value="UBIQUITIN CARBOXYL-TERMINAL HYDROLASE 47"/>
    <property type="match status" value="1"/>
</dbReference>
<dbReference type="Gene3D" id="3.90.70.10">
    <property type="entry name" value="Cysteine proteinases"/>
    <property type="match status" value="1"/>
</dbReference>
<dbReference type="Ensembl" id="ENSOSIT00000022332.1">
    <property type="protein sequence ID" value="ENSOSIP00000021162.1"/>
    <property type="gene ID" value="ENSOSIG00000005502.1"/>
</dbReference>
<evidence type="ECO:0000256" key="5">
    <source>
        <dbReference type="SAM" id="MobiDB-lite"/>
    </source>
</evidence>
<organism evidence="7 8">
    <name type="scientific">Oryzias sinensis</name>
    <name type="common">Chinese medaka</name>
    <dbReference type="NCBI Taxonomy" id="183150"/>
    <lineage>
        <taxon>Eukaryota</taxon>
        <taxon>Metazoa</taxon>
        <taxon>Chordata</taxon>
        <taxon>Craniata</taxon>
        <taxon>Vertebrata</taxon>
        <taxon>Euteleostomi</taxon>
        <taxon>Actinopterygii</taxon>
        <taxon>Neopterygii</taxon>
        <taxon>Teleostei</taxon>
        <taxon>Neoteleostei</taxon>
        <taxon>Acanthomorphata</taxon>
        <taxon>Ovalentaria</taxon>
        <taxon>Atherinomorphae</taxon>
        <taxon>Beloniformes</taxon>
        <taxon>Adrianichthyidae</taxon>
        <taxon>Oryziinae</taxon>
        <taxon>Oryzias</taxon>
    </lineage>
</organism>
<dbReference type="SUPFAM" id="SSF54001">
    <property type="entry name" value="Cysteine proteinases"/>
    <property type="match status" value="1"/>
</dbReference>
<reference evidence="7" key="1">
    <citation type="submission" date="2025-08" db="UniProtKB">
        <authorList>
            <consortium name="Ensembl"/>
        </authorList>
    </citation>
    <scope>IDENTIFICATION</scope>
</reference>